<evidence type="ECO:0000313" key="3">
    <source>
        <dbReference type="Proteomes" id="UP001199319"/>
    </source>
</evidence>
<dbReference type="Proteomes" id="UP001199319">
    <property type="component" value="Unassembled WGS sequence"/>
</dbReference>
<name>A0AAE3AEF6_9FIRM</name>
<gene>
    <name evidence="2" type="ORF">LKD37_02790</name>
</gene>
<comment type="caution">
    <text evidence="2">The sequence shown here is derived from an EMBL/GenBank/DDBJ whole genome shotgun (WGS) entry which is preliminary data.</text>
</comment>
<reference evidence="2" key="1">
    <citation type="submission" date="2021-10" db="EMBL/GenBank/DDBJ databases">
        <title>Anaerobic single-cell dispensing facilitates the cultivation of human gut bacteria.</title>
        <authorList>
            <person name="Afrizal A."/>
        </authorList>
    </citation>
    <scope>NUCLEOTIDE SEQUENCE</scope>
    <source>
        <strain evidence="2">CLA-AA-H272</strain>
    </source>
</reference>
<feature type="region of interest" description="Disordered" evidence="1">
    <location>
        <begin position="161"/>
        <end position="184"/>
    </location>
</feature>
<dbReference type="RefSeq" id="WP_302927826.1">
    <property type="nucleotide sequence ID" value="NZ_JAJEPW010000004.1"/>
</dbReference>
<evidence type="ECO:0000256" key="1">
    <source>
        <dbReference type="SAM" id="MobiDB-lite"/>
    </source>
</evidence>
<dbReference type="AlphaFoldDB" id="A0AAE3AEF6"/>
<protein>
    <submittedName>
        <fullName evidence="2">Uncharacterized protein</fullName>
    </submittedName>
</protein>
<evidence type="ECO:0000313" key="2">
    <source>
        <dbReference type="EMBL" id="MCC2128456.1"/>
    </source>
</evidence>
<dbReference type="EMBL" id="JAJEPW010000004">
    <property type="protein sequence ID" value="MCC2128456.1"/>
    <property type="molecule type" value="Genomic_DNA"/>
</dbReference>
<keyword evidence="3" id="KW-1185">Reference proteome</keyword>
<sequence length="202" mass="23322">MQEASERLGQLTRPEDPAQAGTHTGGTAPDAGERQEDFEELIRGRYKSDFDARVKKILDGRLRGLRQEVTDLRQREKLRQVQIQYYLDRLPEQEKQVRMVHPEFRLQKEMENPRFFRLVQAGVEPREAYEMVHRRELTAKAMHFAAQAAARQAVRVVESGGRRIPENAGRSASVSRPDPGKLTSRELADIRRRVMDGEKISF</sequence>
<accession>A0AAE3AEF6</accession>
<proteinExistence type="predicted"/>
<organism evidence="2 3">
    <name type="scientific">Brotocaccenecus cirricatena</name>
    <dbReference type="NCBI Taxonomy" id="3064195"/>
    <lineage>
        <taxon>Bacteria</taxon>
        <taxon>Bacillati</taxon>
        <taxon>Bacillota</taxon>
        <taxon>Clostridia</taxon>
        <taxon>Eubacteriales</taxon>
        <taxon>Oscillospiraceae</taxon>
        <taxon>Brotocaccenecus</taxon>
    </lineage>
</organism>
<feature type="region of interest" description="Disordered" evidence="1">
    <location>
        <begin position="1"/>
        <end position="37"/>
    </location>
</feature>